<sequence length="101" mass="11698">MEGLYVIQRIDNLKTVSVSLNKGVKPEEIDSLGNIATRRELSPCDLDHLRELEDDFTKTLFDSDPNKIFMVQEIPNFEWNPNTKNDYLKTDIVNKDLPNCK</sequence>
<comment type="caution">
    <text evidence="1">The sequence shown here is derived from an EMBL/GenBank/DDBJ whole genome shotgun (WGS) entry which is preliminary data.</text>
</comment>
<proteinExistence type="predicted"/>
<dbReference type="EMBL" id="FNQC01000042">
    <property type="protein sequence ID" value="SDZ59307.1"/>
    <property type="molecule type" value="Genomic_DNA"/>
</dbReference>
<accession>A0A1H3UAJ5</accession>
<organism evidence="1 2">
    <name type="scientific">Rhodonellum ikkaensis</name>
    <dbReference type="NCBI Taxonomy" id="336829"/>
    <lineage>
        <taxon>Bacteria</taxon>
        <taxon>Pseudomonadati</taxon>
        <taxon>Bacteroidota</taxon>
        <taxon>Cytophagia</taxon>
        <taxon>Cytophagales</taxon>
        <taxon>Cytophagaceae</taxon>
        <taxon>Rhodonellum</taxon>
    </lineage>
</organism>
<evidence type="ECO:0000313" key="1">
    <source>
        <dbReference type="EMBL" id="SDZ59307.1"/>
    </source>
</evidence>
<evidence type="ECO:0000313" key="2">
    <source>
        <dbReference type="Proteomes" id="UP000199663"/>
    </source>
</evidence>
<dbReference type="Proteomes" id="UP000199663">
    <property type="component" value="Unassembled WGS sequence"/>
</dbReference>
<reference evidence="1 2" key="1">
    <citation type="submission" date="2016-10" db="EMBL/GenBank/DDBJ databases">
        <authorList>
            <person name="Varghese N."/>
            <person name="Submissions S."/>
        </authorList>
    </citation>
    <scope>NUCLEOTIDE SEQUENCE [LARGE SCALE GENOMIC DNA]</scope>
    <source>
        <strain evidence="1 2">DSM 17997</strain>
    </source>
</reference>
<keyword evidence="2" id="KW-1185">Reference proteome</keyword>
<gene>
    <name evidence="1" type="ORF">SAMN05444412_1421</name>
</gene>
<protein>
    <submittedName>
        <fullName evidence="1">Acetolactate decarboxylase</fullName>
    </submittedName>
</protein>
<name>A0A1H3UAJ5_9BACT</name>